<feature type="compositionally biased region" description="Polar residues" evidence="1">
    <location>
        <begin position="1429"/>
        <end position="1442"/>
    </location>
</feature>
<evidence type="ECO:0000313" key="4">
    <source>
        <dbReference type="EMBL" id="KAK8871157.1"/>
    </source>
</evidence>
<dbReference type="PANTHER" id="PTHR13743">
    <property type="entry name" value="BEIGE/BEACH-RELATED"/>
    <property type="match status" value="1"/>
</dbReference>
<dbReference type="InterPro" id="IPR050865">
    <property type="entry name" value="BEACH_Domain"/>
</dbReference>
<evidence type="ECO:0000313" key="5">
    <source>
        <dbReference type="Proteomes" id="UP001470230"/>
    </source>
</evidence>
<accession>A0ABR2J0N1</accession>
<evidence type="ECO:0008006" key="6">
    <source>
        <dbReference type="Google" id="ProtNLM"/>
    </source>
</evidence>
<organism evidence="4 5">
    <name type="scientific">Tritrichomonas musculus</name>
    <dbReference type="NCBI Taxonomy" id="1915356"/>
    <lineage>
        <taxon>Eukaryota</taxon>
        <taxon>Metamonada</taxon>
        <taxon>Parabasalia</taxon>
        <taxon>Tritrichomonadida</taxon>
        <taxon>Tritrichomonadidae</taxon>
        <taxon>Tritrichomonas</taxon>
    </lineage>
</organism>
<dbReference type="SUPFAM" id="SSF50729">
    <property type="entry name" value="PH domain-like"/>
    <property type="match status" value="1"/>
</dbReference>
<feature type="domain" description="BEACH-type PH" evidence="3">
    <location>
        <begin position="1828"/>
        <end position="1960"/>
    </location>
</feature>
<dbReference type="EMBL" id="JAPFFF010000014">
    <property type="protein sequence ID" value="KAK8871157.1"/>
    <property type="molecule type" value="Genomic_DNA"/>
</dbReference>
<dbReference type="SMART" id="SM01026">
    <property type="entry name" value="Beach"/>
    <property type="match status" value="1"/>
</dbReference>
<proteinExistence type="predicted"/>
<name>A0ABR2J0N1_9EUKA</name>
<dbReference type="PROSITE" id="PS51783">
    <property type="entry name" value="PH_BEACH"/>
    <property type="match status" value="1"/>
</dbReference>
<dbReference type="SUPFAM" id="SSF101898">
    <property type="entry name" value="NHL repeat"/>
    <property type="match status" value="1"/>
</dbReference>
<dbReference type="Gene3D" id="1.10.1540.10">
    <property type="entry name" value="BEACH domain"/>
    <property type="match status" value="1"/>
</dbReference>
<dbReference type="Pfam" id="PF02138">
    <property type="entry name" value="Beach"/>
    <property type="match status" value="1"/>
</dbReference>
<feature type="compositionally biased region" description="Acidic residues" evidence="1">
    <location>
        <begin position="1450"/>
        <end position="1459"/>
    </location>
</feature>
<dbReference type="InterPro" id="IPR000409">
    <property type="entry name" value="BEACH_dom"/>
</dbReference>
<feature type="region of interest" description="Disordered" evidence="1">
    <location>
        <begin position="1429"/>
        <end position="1569"/>
    </location>
</feature>
<feature type="domain" description="BEACH" evidence="2">
    <location>
        <begin position="1983"/>
        <end position="2249"/>
    </location>
</feature>
<dbReference type="Proteomes" id="UP001470230">
    <property type="component" value="Unassembled WGS sequence"/>
</dbReference>
<dbReference type="CDD" id="cd06071">
    <property type="entry name" value="Beach"/>
    <property type="match status" value="1"/>
</dbReference>
<dbReference type="SUPFAM" id="SSF57903">
    <property type="entry name" value="FYVE/PHD zinc finger"/>
    <property type="match status" value="1"/>
</dbReference>
<gene>
    <name evidence="4" type="ORF">M9Y10_009070</name>
</gene>
<dbReference type="InterPro" id="IPR036372">
    <property type="entry name" value="BEACH_dom_sf"/>
</dbReference>
<comment type="caution">
    <text evidence="4">The sequence shown here is derived from an EMBL/GenBank/DDBJ whole genome shotgun (WGS) entry which is preliminary data.</text>
</comment>
<dbReference type="PROSITE" id="PS50197">
    <property type="entry name" value="BEACH"/>
    <property type="match status" value="1"/>
</dbReference>
<feature type="compositionally biased region" description="Low complexity" evidence="1">
    <location>
        <begin position="1504"/>
        <end position="1569"/>
    </location>
</feature>
<feature type="compositionally biased region" description="Low complexity" evidence="1">
    <location>
        <begin position="1460"/>
        <end position="1497"/>
    </location>
</feature>
<dbReference type="SUPFAM" id="SSF81837">
    <property type="entry name" value="BEACH domain"/>
    <property type="match status" value="1"/>
</dbReference>
<reference evidence="4 5" key="1">
    <citation type="submission" date="2024-04" db="EMBL/GenBank/DDBJ databases">
        <title>Tritrichomonas musculus Genome.</title>
        <authorList>
            <person name="Alves-Ferreira E."/>
            <person name="Grigg M."/>
            <person name="Lorenzi H."/>
            <person name="Galac M."/>
        </authorList>
    </citation>
    <scope>NUCLEOTIDE SEQUENCE [LARGE SCALE GENOMIC DNA]</scope>
    <source>
        <strain evidence="4 5">EAF2021</strain>
    </source>
</reference>
<dbReference type="PANTHER" id="PTHR13743:SF112">
    <property type="entry name" value="BEACH DOMAIN-CONTAINING PROTEIN"/>
    <property type="match status" value="1"/>
</dbReference>
<sequence length="2671" mass="309264">MDLKQLFFKSNPIVDEFKEMIKNGIVKNEEMNDSSIEQCVIYWLDHFYQIPKDEISKYQMKQESTIFLKNLLSLFSKSLKDNSLNQNYVLCLDSLSLFVPLKDDCNTIFLNFIISIFDLTISIENKYQIILSNFLKALLASKTFQLVTIKQDNLLHFWSTGLNRPPSISEIIFDFLTETVRQTNQKKVKILTDPFQQLMIQSLKDANKFALRFLCFCYNLHNDYIKLFEDHFSDIIDAIVRCDDGLCFNDLLYVKTHDSDLSLNAFNELSSSNSLNMVKSLLAVVNQNRSKIHFQIVMFLGSLSFLDREGQYLFLSLISDDIVDLLFPPRLSHADCACLAVFCKTKVNQEKAIKYLNATLFQTKKEAIKDNFDKELHDDFEKKDGFNDLIICLLSKLDAFDPVCDYFTSICYAQTPKIIPCLDVICQSFPPISFLQQLVENAEILKNIGFFKSKFPFILRENMASLTRELLKNKLFVEFIINNEQYEVLQALSSDGPHPIIDKLLLATDIPKKLSQEQIKSLIYDLPLNLNDKTDLNEENVRFLAYKEKKMIRIPGLIPYLKDIEFNSLFDQSVAAQYLISNEFIHIDDPLFSLLGKQFLTPKCVNEIITTRIDVLDNLTKDDHSLHKSVFQFKKGQNNSFISFDLPAIIEFKVDPSFKTKNADYRDVKHLLLCTFSEFSIFVSSNNQIIYSSSNNFIKSTDSFLDCDLDKWHILKISKVNALHFNVIYDGVSFYPSNFEVNINKKLSLDSNIMMINSLLVVGSPLLNPISTFYIHINRSNKIIQMGDGIVTANYRGIYYYKSILNIENRLLKSALQTNDEEQFSHIVMSLIRFAVIKRKKYHNASLSASNLNKIRQLFIIKHNFLSQKLLNDILSEFTDFNLYEALNSLIDYDLWRSVDFTPAFNFIYNLFMLDVSPTCSLTPKNNDKNQHSLLNNYLSFFLDLCEYSNDKKYFDMINKISTLFSFSGDLIYRFLEYPEFCDFFFEKNSSLLIKMIPLKYIVYLSNKTALLYLDLYSLSHTTSVNSEYISQSDFDILISQTSFYSNFSNEKSFWNSIVTLLYGQSVDVLSTLNPDLVIKNEPILKIIFSLIPHLAQYSIQEYEKDKNNSVSKLFYSVTELVKTLFANNKISDVNVYLKELVGMIRMNCFATQLTPLPIIFETFESERKALSASGYLPNINENLIRDIINNSKQIPTVDPVSFSYFGIEIPYQKDDKNRKKNYDEYERYFDHFESFEFQQVFEIIIILIGLFDDDMKKTELLRCLFSCGIDSSTKTSMDFHQNFVMRYLERVGISHAILTVLNEALLVGYWENNLLLLFDIVIKSYMQRISYPTTVIKKTKVQEALEIENDILVFELIMRILILLNRDDFNKIPKSSIDFIKERLRKLQNEGSDHTSAPDKNRFSATYLHYTQCISGIIDLHLNEPASTVDSSVNKSSNPLDNSDKTDDGTDINDETTNDETYTTNNTNDDNYSNASIVINNSSNSSSDKSTNTNTNNKEENQTENNENTDNNNNNNNNNESNDNNENNVNNNNNTNDNDTNDSNNNNNNNDNTNENIVNDNTINNDDDNVNVASSNKFLDNIIITKVHGNENSQIGIASTTDTTDTDSIRMNMNSTNYSFLSSSTFGYDPNLINGFEDIHEFLRDYKKSTCSLIRELNLKYIELRIRTVLSHYDVIYLAELKQKKKDLSDNVRYLFEKRYNFYAQRNEETYYEILTNLPKDQPTQYQIASTVHPFSPPTLYVPYYSKCNCDNFKIYPRFYTTLEELLSANESREDKSKDNKKVKKDLDMNIFGALCEKVPRILYYNYNFSSYSFNMNHNEYVEFFIHYESQIESIVDISLITCADTISSVLIRNKEHFMIVTYAKTVEGEKNKFTLIDPKMSLLRSVFLDICFSGFYGKTTLFFGHLVLIFDREEITISIPRIFCFQRRAIEIWFERGYSLYLIFSKEEDFDNEWNQSLSPMKMLPYSESIFSLSFSSHITNSVKNKSDLVKFRIQWVNNRISSFAYLLILNFYADRSFTNICQYFVMPWIQEGRDLSKPMGMQDEQRGNDFREKYRTSFPDSHFYGSLYSSPAIVMRFMVRVQPFTNFSMDLQNGFDKADRLFFDIDNEYQSASSKSNHNVEELIPELFMLPEIYLNVNKIPFPKRMRGQTINDCDLPSSNSDVNNWIQFVWEHRKKLDDTPHLEKWIDLIFGVYSRGQNAIDKENLFYPSTYGIRPQFIDDHAFQSLMMNFGQVPTQLFYEEHPSKNTLIFSRWPLLTETDSISFQRIHSNVVRHDYQNEKDNMNSLTLVKSNGTLVVKSCMSIFEDVSHHKIINYGDDDELDTSQFHCCSFSVDQFFFCIVFESGTIFVYRAICELETKISYFKHLSICYLPETEANFVSLKATCVTASSHLFLVCEVIDRFIFCFQINGTFIRTIPCSTPVNKVMINDSYQSIFAVQDYQIEVFTINGTKIASINTIDTLPKYKIAPKNDHQEFCKILSSSISLNDTSIYLATGHKNGLVVLWTIDPKLKILCIKKIIHLDSKLVIDVNQNKLLNDNDNINNNSSTLQNDLVKNDLDVVYVQVVSNGSGLYALCEKHIDNNNEPEKITYLLTARETHKPLVAESAVLECAGCGKKNDQNPRKKFIACNSCGAYFCNDCIQKSGGEAVCHDCLTHIAEYSDVIDQNV</sequence>
<evidence type="ECO:0000259" key="2">
    <source>
        <dbReference type="PROSITE" id="PS50197"/>
    </source>
</evidence>
<evidence type="ECO:0000259" key="3">
    <source>
        <dbReference type="PROSITE" id="PS51783"/>
    </source>
</evidence>
<protein>
    <recommendedName>
        <fullName evidence="6">BEACH domain-containing protein</fullName>
    </recommendedName>
</protein>
<dbReference type="InterPro" id="IPR011011">
    <property type="entry name" value="Znf_FYVE_PHD"/>
</dbReference>
<dbReference type="InterPro" id="IPR023362">
    <property type="entry name" value="PH-BEACH_dom"/>
</dbReference>
<evidence type="ECO:0000256" key="1">
    <source>
        <dbReference type="SAM" id="MobiDB-lite"/>
    </source>
</evidence>
<keyword evidence="5" id="KW-1185">Reference proteome</keyword>